<proteinExistence type="predicted"/>
<dbReference type="RefSeq" id="WP_326298626.1">
    <property type="nucleotide sequence ID" value="NZ_JAYLLH010000026.1"/>
</dbReference>
<dbReference type="Pfam" id="PF03567">
    <property type="entry name" value="Sulfotransfer_2"/>
    <property type="match status" value="1"/>
</dbReference>
<keyword evidence="3" id="KW-1185">Reference proteome</keyword>
<reference evidence="2 3" key="1">
    <citation type="submission" date="2024-01" db="EMBL/GenBank/DDBJ databases">
        <title>Mesobacterium rodlantinim sp. nov., isolated from shallow sea hydrothermal systems off Kueishantao Island.</title>
        <authorList>
            <person name="Su Z."/>
            <person name="Tang K."/>
        </authorList>
    </citation>
    <scope>NUCLEOTIDE SEQUENCE [LARGE SCALE GENOMIC DNA]</scope>
    <source>
        <strain evidence="2 3">TK19101</strain>
    </source>
</reference>
<gene>
    <name evidence="2" type="ORF">VK792_15400</name>
</gene>
<dbReference type="Proteomes" id="UP001348149">
    <property type="component" value="Unassembled WGS sequence"/>
</dbReference>
<dbReference type="EMBL" id="JAYLLH010000026">
    <property type="protein sequence ID" value="MEC3862676.1"/>
    <property type="molecule type" value="Genomic_DNA"/>
</dbReference>
<evidence type="ECO:0000313" key="2">
    <source>
        <dbReference type="EMBL" id="MEC3862676.1"/>
    </source>
</evidence>
<protein>
    <submittedName>
        <fullName evidence="2">Sulfotransferase family 2 domain-containing protein</fullName>
    </submittedName>
</protein>
<name>A0ABU6HK01_9RHOB</name>
<evidence type="ECO:0000256" key="1">
    <source>
        <dbReference type="SAM" id="MobiDB-lite"/>
    </source>
</evidence>
<evidence type="ECO:0000313" key="3">
    <source>
        <dbReference type="Proteomes" id="UP001348149"/>
    </source>
</evidence>
<organism evidence="2 3">
    <name type="scientific">Mesobacterium hydrothermale</name>
    <dbReference type="NCBI Taxonomy" id="3111907"/>
    <lineage>
        <taxon>Bacteria</taxon>
        <taxon>Pseudomonadati</taxon>
        <taxon>Pseudomonadota</taxon>
        <taxon>Alphaproteobacteria</taxon>
        <taxon>Rhodobacterales</taxon>
        <taxon>Roseobacteraceae</taxon>
        <taxon>Mesobacterium</taxon>
    </lineage>
</organism>
<feature type="region of interest" description="Disordered" evidence="1">
    <location>
        <begin position="1"/>
        <end position="20"/>
    </location>
</feature>
<comment type="caution">
    <text evidence="2">The sequence shown here is derived from an EMBL/GenBank/DDBJ whole genome shotgun (WGS) entry which is preliminary data.</text>
</comment>
<accession>A0ABU6HK01</accession>
<dbReference type="InterPro" id="IPR005331">
    <property type="entry name" value="Sulfotransferase"/>
</dbReference>
<sequence length="292" mass="32870">MSIENRLFPPRGARRKPGQLPAPLPGLLTLFPDAFRSPEAAQRFVHHIWFPPSRAWRYQLNGKSGNTFVLNLLFEIEYGTRFSCRVDPGQTGNQHPDLALFSMLDAGLYSNALREKDRYPAFLEFPGLSLATVRDPCSRLLSAFFYLCRSHEVGDRRFLAERLRINALAGMDWDRDAGTPAGFARFVAYIGAIADGPGADTLDAHWLPQALHIRPAIYKPDLVGRTEDLPRFARDLSVRLDRPLPADMDGLRTNKSKRPDTRAFLAQPGVRATIEKVYAADFDLFEYPRPGA</sequence>